<evidence type="ECO:0000313" key="3">
    <source>
        <dbReference type="Proteomes" id="UP001596233"/>
    </source>
</evidence>
<feature type="transmembrane region" description="Helical" evidence="1">
    <location>
        <begin position="141"/>
        <end position="163"/>
    </location>
</feature>
<dbReference type="EMBL" id="JBHSTE010000005">
    <property type="protein sequence ID" value="MFC6334189.1"/>
    <property type="molecule type" value="Genomic_DNA"/>
</dbReference>
<keyword evidence="1" id="KW-0812">Transmembrane</keyword>
<keyword evidence="3" id="KW-1185">Reference proteome</keyword>
<organism evidence="2 3">
    <name type="scientific">Paenibacillus septentrionalis</name>
    <dbReference type="NCBI Taxonomy" id="429342"/>
    <lineage>
        <taxon>Bacteria</taxon>
        <taxon>Bacillati</taxon>
        <taxon>Bacillota</taxon>
        <taxon>Bacilli</taxon>
        <taxon>Bacillales</taxon>
        <taxon>Paenibacillaceae</taxon>
        <taxon>Paenibacillus</taxon>
    </lineage>
</organism>
<feature type="transmembrane region" description="Helical" evidence="1">
    <location>
        <begin position="86"/>
        <end position="108"/>
    </location>
</feature>
<feature type="transmembrane region" description="Helical" evidence="1">
    <location>
        <begin position="199"/>
        <end position="216"/>
    </location>
</feature>
<proteinExistence type="predicted"/>
<sequence length="235" mass="25438">MDDNNQHHIRRNGEVTAPGLLRSTGIFAIMAGLLYIVIQLIHPPDQLSAVPSTAWIVVACLSMVMSLFFLIGLLGMYLKQVKEVGWLGLIGFILFSLFWLLSMAFGFMEAFVLPLITDNAPKVVEGITGIFGGGVREVELGFLPVLAPIAGVLYLLGGLVFGIATYRARVLPRQAAALLAFGAVVTLAAAVIPHPVDRILAVPTGLAFIWLGYRLWSEHESKAEARDLQSTQINA</sequence>
<protein>
    <recommendedName>
        <fullName evidence="4">DUF4386 family protein</fullName>
    </recommendedName>
</protein>
<dbReference type="RefSeq" id="WP_379236444.1">
    <property type="nucleotide sequence ID" value="NZ_JBHSTE010000005.1"/>
</dbReference>
<gene>
    <name evidence="2" type="ORF">ACFP56_16290</name>
</gene>
<comment type="caution">
    <text evidence="2">The sequence shown here is derived from an EMBL/GenBank/DDBJ whole genome shotgun (WGS) entry which is preliminary data.</text>
</comment>
<name>A0ABW1V6V6_9BACL</name>
<evidence type="ECO:0000313" key="2">
    <source>
        <dbReference type="EMBL" id="MFC6334189.1"/>
    </source>
</evidence>
<feature type="transmembrane region" description="Helical" evidence="1">
    <location>
        <begin position="20"/>
        <end position="41"/>
    </location>
</feature>
<feature type="transmembrane region" description="Helical" evidence="1">
    <location>
        <begin position="53"/>
        <end position="74"/>
    </location>
</feature>
<evidence type="ECO:0000256" key="1">
    <source>
        <dbReference type="SAM" id="Phobius"/>
    </source>
</evidence>
<keyword evidence="1" id="KW-0472">Membrane</keyword>
<keyword evidence="1" id="KW-1133">Transmembrane helix</keyword>
<feature type="transmembrane region" description="Helical" evidence="1">
    <location>
        <begin position="175"/>
        <end position="193"/>
    </location>
</feature>
<evidence type="ECO:0008006" key="4">
    <source>
        <dbReference type="Google" id="ProtNLM"/>
    </source>
</evidence>
<dbReference type="Proteomes" id="UP001596233">
    <property type="component" value="Unassembled WGS sequence"/>
</dbReference>
<accession>A0ABW1V6V6</accession>
<reference evidence="3" key="1">
    <citation type="journal article" date="2019" name="Int. J. Syst. Evol. Microbiol.">
        <title>The Global Catalogue of Microorganisms (GCM) 10K type strain sequencing project: providing services to taxonomists for standard genome sequencing and annotation.</title>
        <authorList>
            <consortium name="The Broad Institute Genomics Platform"/>
            <consortium name="The Broad Institute Genome Sequencing Center for Infectious Disease"/>
            <person name="Wu L."/>
            <person name="Ma J."/>
        </authorList>
    </citation>
    <scope>NUCLEOTIDE SEQUENCE [LARGE SCALE GENOMIC DNA]</scope>
    <source>
        <strain evidence="3">PCU 280</strain>
    </source>
</reference>